<dbReference type="InterPro" id="IPR030678">
    <property type="entry name" value="Peptide/Ni-bd"/>
</dbReference>
<feature type="signal peptide" evidence="4">
    <location>
        <begin position="1"/>
        <end position="21"/>
    </location>
</feature>
<dbReference type="EMBL" id="JAUSTY010000011">
    <property type="protein sequence ID" value="MDQ0166825.1"/>
    <property type="molecule type" value="Genomic_DNA"/>
</dbReference>
<dbReference type="PROSITE" id="PS51257">
    <property type="entry name" value="PROKAR_LIPOPROTEIN"/>
    <property type="match status" value="1"/>
</dbReference>
<dbReference type="Gene3D" id="3.10.105.10">
    <property type="entry name" value="Dipeptide-binding Protein, Domain 3"/>
    <property type="match status" value="1"/>
</dbReference>
<dbReference type="SUPFAM" id="SSF53850">
    <property type="entry name" value="Periplasmic binding protein-like II"/>
    <property type="match status" value="1"/>
</dbReference>
<dbReference type="Proteomes" id="UP001235840">
    <property type="component" value="Unassembled WGS sequence"/>
</dbReference>
<dbReference type="InterPro" id="IPR000914">
    <property type="entry name" value="SBP_5_dom"/>
</dbReference>
<keyword evidence="2" id="KW-0813">Transport</keyword>
<dbReference type="InterPro" id="IPR039424">
    <property type="entry name" value="SBP_5"/>
</dbReference>
<dbReference type="Pfam" id="PF00496">
    <property type="entry name" value="SBP_bac_5"/>
    <property type="match status" value="1"/>
</dbReference>
<gene>
    <name evidence="6" type="ORF">J2S11_002741</name>
</gene>
<comment type="caution">
    <text evidence="6">The sequence shown here is derived from an EMBL/GenBank/DDBJ whole genome shotgun (WGS) entry which is preliminary data.</text>
</comment>
<evidence type="ECO:0000259" key="5">
    <source>
        <dbReference type="Pfam" id="PF00496"/>
    </source>
</evidence>
<keyword evidence="3 4" id="KW-0732">Signal</keyword>
<feature type="domain" description="Solute-binding protein family 5" evidence="5">
    <location>
        <begin position="95"/>
        <end position="460"/>
    </location>
</feature>
<evidence type="ECO:0000256" key="3">
    <source>
        <dbReference type="ARBA" id="ARBA00022729"/>
    </source>
</evidence>
<comment type="similarity">
    <text evidence="1">Belongs to the bacterial solute-binding protein 5 family.</text>
</comment>
<dbReference type="RefSeq" id="WP_307395334.1">
    <property type="nucleotide sequence ID" value="NZ_BAAADK010000003.1"/>
</dbReference>
<dbReference type="PIRSF" id="PIRSF002741">
    <property type="entry name" value="MppA"/>
    <property type="match status" value="1"/>
</dbReference>
<dbReference type="Gene3D" id="3.90.76.10">
    <property type="entry name" value="Dipeptide-binding Protein, Domain 1"/>
    <property type="match status" value="1"/>
</dbReference>
<organism evidence="6 7">
    <name type="scientific">Caldalkalibacillus horti</name>
    <dbReference type="NCBI Taxonomy" id="77523"/>
    <lineage>
        <taxon>Bacteria</taxon>
        <taxon>Bacillati</taxon>
        <taxon>Bacillota</taxon>
        <taxon>Bacilli</taxon>
        <taxon>Bacillales</taxon>
        <taxon>Bacillaceae</taxon>
        <taxon>Caldalkalibacillus</taxon>
    </lineage>
</organism>
<evidence type="ECO:0000256" key="2">
    <source>
        <dbReference type="ARBA" id="ARBA00022448"/>
    </source>
</evidence>
<evidence type="ECO:0000313" key="6">
    <source>
        <dbReference type="EMBL" id="MDQ0166825.1"/>
    </source>
</evidence>
<accession>A0ABT9W0P3</accession>
<feature type="chain" id="PRO_5045527692" evidence="4">
    <location>
        <begin position="22"/>
        <end position="544"/>
    </location>
</feature>
<evidence type="ECO:0000313" key="7">
    <source>
        <dbReference type="Proteomes" id="UP001235840"/>
    </source>
</evidence>
<dbReference type="Gene3D" id="3.40.190.10">
    <property type="entry name" value="Periplasmic binding protein-like II"/>
    <property type="match status" value="1"/>
</dbReference>
<evidence type="ECO:0000256" key="1">
    <source>
        <dbReference type="ARBA" id="ARBA00005695"/>
    </source>
</evidence>
<keyword evidence="7" id="KW-1185">Reference proteome</keyword>
<evidence type="ECO:0000256" key="4">
    <source>
        <dbReference type="SAM" id="SignalP"/>
    </source>
</evidence>
<sequence length="544" mass="60524">MKKWFSFFVVAIMALFIAACASDSAKPVDGQREEPSQVNNNDVEVGEAQSGGVIRIGIPQEPDTLDMHRTNMGIASFIGTNFGGGLLSVHPETGELEPYLAESYHVSDDGTTITFTLKEGITFHDGSSLTAGTYKETFDRILQPETGVGVVASMVGDITEVSIVDEYTFALHLAQPSAPLLRNLAIASYLQPLPLDIGEGFGRLPVGVGQYRFVEWNTGQSIKLERYDDYNWGPAHYTNQGTAYPDEIELRIILDNQTMLTALDSGSIDIAYSVSPRDAERYRSNENYYIVEEEIQGIGLFMQMNTENEILQDTNVRRALNMAIDKEAIIQAVLGGQGSPAHGPLSSTTFGYDPEVENYSYSFHADEAIALLEQAGFEMNARNVLERNGQPLSFELSSMEGHNQAAQIVQAMLRQIGIEVNIQSYDAGTLIERVSQGEFELSFLTYAYPDPDILYNFFHSSMINVMNHVRVSNEELDTLLEAGKVTMDPNDRQAVYAEAQQLIVEEAYWVPIYTNKVFHIVKRNVQNVKMVENTMLLHDSWVTP</sequence>
<protein>
    <submittedName>
        <fullName evidence="6">Peptide/nickel transport system substrate-binding protein</fullName>
    </submittedName>
</protein>
<name>A0ABT9W0P3_9BACI</name>
<proteinExistence type="inferred from homology"/>
<dbReference type="PANTHER" id="PTHR30290">
    <property type="entry name" value="PERIPLASMIC BINDING COMPONENT OF ABC TRANSPORTER"/>
    <property type="match status" value="1"/>
</dbReference>
<reference evidence="6 7" key="1">
    <citation type="submission" date="2023-07" db="EMBL/GenBank/DDBJ databases">
        <title>Genomic Encyclopedia of Type Strains, Phase IV (KMG-IV): sequencing the most valuable type-strain genomes for metagenomic binning, comparative biology and taxonomic classification.</title>
        <authorList>
            <person name="Goeker M."/>
        </authorList>
    </citation>
    <scope>NUCLEOTIDE SEQUENCE [LARGE SCALE GENOMIC DNA]</scope>
    <source>
        <strain evidence="6 7">DSM 12751</strain>
    </source>
</reference>
<dbReference type="CDD" id="cd08492">
    <property type="entry name" value="PBP2_NikA_DppA_OppA_like_15"/>
    <property type="match status" value="1"/>
</dbReference>
<dbReference type="PANTHER" id="PTHR30290:SF9">
    <property type="entry name" value="OLIGOPEPTIDE-BINDING PROTEIN APPA"/>
    <property type="match status" value="1"/>
</dbReference>